<gene>
    <name evidence="2" type="ORF">FHS41_005848</name>
</gene>
<evidence type="ECO:0000256" key="1">
    <source>
        <dbReference type="SAM" id="SignalP"/>
    </source>
</evidence>
<evidence type="ECO:0000313" key="2">
    <source>
        <dbReference type="EMBL" id="MBB3079316.1"/>
    </source>
</evidence>
<reference evidence="2 3" key="1">
    <citation type="submission" date="2020-08" db="EMBL/GenBank/DDBJ databases">
        <title>Genomic Encyclopedia of Type Strains, Phase III (KMG-III): the genomes of soil and plant-associated and newly described type strains.</title>
        <authorList>
            <person name="Whitman W."/>
        </authorList>
    </citation>
    <scope>NUCLEOTIDE SEQUENCE [LARGE SCALE GENOMIC DNA]</scope>
    <source>
        <strain evidence="2 3">CECT 3237</strain>
    </source>
</reference>
<dbReference type="Proteomes" id="UP000572907">
    <property type="component" value="Unassembled WGS sequence"/>
</dbReference>
<name>A0A7W4ZVC0_9ACTN</name>
<keyword evidence="3" id="KW-1185">Reference proteome</keyword>
<evidence type="ECO:0008006" key="4">
    <source>
        <dbReference type="Google" id="ProtNLM"/>
    </source>
</evidence>
<evidence type="ECO:0000313" key="3">
    <source>
        <dbReference type="Proteomes" id="UP000572907"/>
    </source>
</evidence>
<proteinExistence type="predicted"/>
<protein>
    <recommendedName>
        <fullName evidence="4">SH3 domain-containing protein</fullName>
    </recommendedName>
</protein>
<comment type="caution">
    <text evidence="2">The sequence shown here is derived from an EMBL/GenBank/DDBJ whole genome shotgun (WGS) entry which is preliminary data.</text>
</comment>
<dbReference type="RefSeq" id="WP_184596576.1">
    <property type="nucleotide sequence ID" value="NZ_BMUP01000009.1"/>
</dbReference>
<feature type="signal peptide" evidence="1">
    <location>
        <begin position="1"/>
        <end position="20"/>
    </location>
</feature>
<dbReference type="EMBL" id="JACHXE010000006">
    <property type="protein sequence ID" value="MBB3079316.1"/>
    <property type="molecule type" value="Genomic_DNA"/>
</dbReference>
<sequence>MTKSAVVVAALALAGGTATAAQAQESAAAAPAYVTLSVLNPDGAPVYAKPDSSSERYRVDKAGTKERIQCSTTTTPSGGRWFRIYDSHPVGWVWSGHFASLENPPKECYPR</sequence>
<feature type="chain" id="PRO_5039519702" description="SH3 domain-containing protein" evidence="1">
    <location>
        <begin position="21"/>
        <end position="111"/>
    </location>
</feature>
<accession>A0A7W4ZVC0</accession>
<organism evidence="2 3">
    <name type="scientific">Streptomyces violarus</name>
    <dbReference type="NCBI Taxonomy" id="67380"/>
    <lineage>
        <taxon>Bacteria</taxon>
        <taxon>Bacillati</taxon>
        <taxon>Actinomycetota</taxon>
        <taxon>Actinomycetes</taxon>
        <taxon>Kitasatosporales</taxon>
        <taxon>Streptomycetaceae</taxon>
        <taxon>Streptomyces</taxon>
    </lineage>
</organism>
<dbReference type="AlphaFoldDB" id="A0A7W4ZVC0"/>
<keyword evidence="1" id="KW-0732">Signal</keyword>